<evidence type="ECO:0000256" key="1">
    <source>
        <dbReference type="SAM" id="MobiDB-lite"/>
    </source>
</evidence>
<feature type="transmembrane region" description="Helical" evidence="2">
    <location>
        <begin position="112"/>
        <end position="133"/>
    </location>
</feature>
<sequence>MPSPSRGILSALSLAFTGLLWAAGMLWSARVSITGQTDAEIEVTSTAYAMPGTVSAMLVAGAAVGLAVLALVSRRGREVGTTVRFVISTGSGVIIGGLGALAIITINTEGWIYAVTGGTIAAAATIGGALAGLPRQRITAAVSWAAIAVFLVGMVLAFLQDDLLPVFGAGSSSASQANAASYWGYAQGILGGLAAGLITYRLLRKDKGLRWPLFGLAGAGPGLLLVLGEILVRTAGARVFDLAGRVSVLDSTIQTMLSGTRLNNALMVLFVGAFTAIVAVGRTLSSPADVEPAPKPSRRAAPVTAPASSTTDADQIEEAARAE</sequence>
<feature type="transmembrane region" description="Helical" evidence="2">
    <location>
        <begin position="52"/>
        <end position="73"/>
    </location>
</feature>
<protein>
    <submittedName>
        <fullName evidence="3">Uncharacterized protein</fullName>
    </submittedName>
</protein>
<organism evidence="3 4">
    <name type="scientific">Winogradskya consettensis</name>
    <dbReference type="NCBI Taxonomy" id="113560"/>
    <lineage>
        <taxon>Bacteria</taxon>
        <taxon>Bacillati</taxon>
        <taxon>Actinomycetota</taxon>
        <taxon>Actinomycetes</taxon>
        <taxon>Micromonosporales</taxon>
        <taxon>Micromonosporaceae</taxon>
        <taxon>Winogradskya</taxon>
    </lineage>
</organism>
<dbReference type="EMBL" id="BOQP01000011">
    <property type="protein sequence ID" value="GIM71526.1"/>
    <property type="molecule type" value="Genomic_DNA"/>
</dbReference>
<feature type="transmembrane region" description="Helical" evidence="2">
    <location>
        <begin position="140"/>
        <end position="160"/>
    </location>
</feature>
<accession>A0A919SGU1</accession>
<keyword evidence="4" id="KW-1185">Reference proteome</keyword>
<reference evidence="3" key="1">
    <citation type="submission" date="2021-03" db="EMBL/GenBank/DDBJ databases">
        <title>Whole genome shotgun sequence of Actinoplanes consettensis NBRC 14913.</title>
        <authorList>
            <person name="Komaki H."/>
            <person name="Tamura T."/>
        </authorList>
    </citation>
    <scope>NUCLEOTIDE SEQUENCE</scope>
    <source>
        <strain evidence="3">NBRC 14913</strain>
    </source>
</reference>
<dbReference type="Proteomes" id="UP000680865">
    <property type="component" value="Unassembled WGS sequence"/>
</dbReference>
<evidence type="ECO:0000256" key="2">
    <source>
        <dbReference type="SAM" id="Phobius"/>
    </source>
</evidence>
<gene>
    <name evidence="3" type="ORF">Aco04nite_25720</name>
</gene>
<comment type="caution">
    <text evidence="3">The sequence shown here is derived from an EMBL/GenBank/DDBJ whole genome shotgun (WGS) entry which is preliminary data.</text>
</comment>
<name>A0A919SGU1_9ACTN</name>
<keyword evidence="2" id="KW-0472">Membrane</keyword>
<dbReference type="AlphaFoldDB" id="A0A919SGU1"/>
<keyword evidence="2" id="KW-0812">Transmembrane</keyword>
<feature type="compositionally biased region" description="Low complexity" evidence="1">
    <location>
        <begin position="299"/>
        <end position="313"/>
    </location>
</feature>
<feature type="region of interest" description="Disordered" evidence="1">
    <location>
        <begin position="286"/>
        <end position="323"/>
    </location>
</feature>
<keyword evidence="2" id="KW-1133">Transmembrane helix</keyword>
<proteinExistence type="predicted"/>
<evidence type="ECO:0000313" key="3">
    <source>
        <dbReference type="EMBL" id="GIM71526.1"/>
    </source>
</evidence>
<evidence type="ECO:0000313" key="4">
    <source>
        <dbReference type="Proteomes" id="UP000680865"/>
    </source>
</evidence>
<dbReference type="RefSeq" id="WP_244875947.1">
    <property type="nucleotide sequence ID" value="NZ_BAAATW010000008.1"/>
</dbReference>
<feature type="transmembrane region" description="Helical" evidence="2">
    <location>
        <begin position="85"/>
        <end position="106"/>
    </location>
</feature>
<feature type="transmembrane region" description="Helical" evidence="2">
    <location>
        <begin position="180"/>
        <end position="200"/>
    </location>
</feature>
<feature type="transmembrane region" description="Helical" evidence="2">
    <location>
        <begin position="265"/>
        <end position="285"/>
    </location>
</feature>